<dbReference type="InterPro" id="IPR045863">
    <property type="entry name" value="CorA_TM1_TM2"/>
</dbReference>
<keyword evidence="3 5" id="KW-1133">Transmembrane helix</keyword>
<proteinExistence type="predicted"/>
<evidence type="ECO:0000256" key="4">
    <source>
        <dbReference type="ARBA" id="ARBA00023136"/>
    </source>
</evidence>
<dbReference type="EMBL" id="VXIT01000010">
    <property type="protein sequence ID" value="KAA6410051.1"/>
    <property type="molecule type" value="Genomic_DNA"/>
</dbReference>
<evidence type="ECO:0000256" key="5">
    <source>
        <dbReference type="SAM" id="Phobius"/>
    </source>
</evidence>
<evidence type="ECO:0000256" key="3">
    <source>
        <dbReference type="ARBA" id="ARBA00022989"/>
    </source>
</evidence>
<name>A0A5M8PL48_9LECA</name>
<accession>A0A5M8PL48</accession>
<feature type="transmembrane region" description="Helical" evidence="5">
    <location>
        <begin position="458"/>
        <end position="482"/>
    </location>
</feature>
<evidence type="ECO:0000256" key="2">
    <source>
        <dbReference type="ARBA" id="ARBA00022692"/>
    </source>
</evidence>
<reference evidence="6 7" key="1">
    <citation type="submission" date="2019-09" db="EMBL/GenBank/DDBJ databases">
        <title>The hologenome of the rock-dwelling lichen Lasallia pustulata.</title>
        <authorList>
            <person name="Greshake Tzovaras B."/>
            <person name="Segers F."/>
            <person name="Bicker A."/>
            <person name="Dal Grande F."/>
            <person name="Otte J."/>
            <person name="Hankeln T."/>
            <person name="Schmitt I."/>
            <person name="Ebersberger I."/>
        </authorList>
    </citation>
    <scope>NUCLEOTIDE SEQUENCE [LARGE SCALE GENOMIC DNA]</scope>
    <source>
        <strain evidence="6">A1-1</strain>
    </source>
</reference>
<evidence type="ECO:0000256" key="1">
    <source>
        <dbReference type="ARBA" id="ARBA00004141"/>
    </source>
</evidence>
<evidence type="ECO:0000313" key="6">
    <source>
        <dbReference type="EMBL" id="KAA6410051.1"/>
    </source>
</evidence>
<feature type="transmembrane region" description="Helical" evidence="5">
    <location>
        <begin position="423"/>
        <end position="446"/>
    </location>
</feature>
<comment type="caution">
    <text evidence="6">The sequence shown here is derived from an EMBL/GenBank/DDBJ whole genome shotgun (WGS) entry which is preliminary data.</text>
</comment>
<dbReference type="SUPFAM" id="SSF144083">
    <property type="entry name" value="Magnesium transport protein CorA, transmembrane region"/>
    <property type="match status" value="1"/>
</dbReference>
<keyword evidence="2 5" id="KW-0812">Transmembrane</keyword>
<dbReference type="Proteomes" id="UP000324767">
    <property type="component" value="Unassembled WGS sequence"/>
</dbReference>
<keyword evidence="4 5" id="KW-0472">Membrane</keyword>
<gene>
    <name evidence="6" type="ORF">FRX48_06665</name>
</gene>
<sequence>MPKGHTACQPSPLTHLHHLTARHALPHPLISQFPRRALPRPPHTDSLNLHFNAASRANEPKGFRLSRRPARSSTLQRWPGWEVGGQREPYHAYVHRLVEAGWDNLKPLDDYMCQDFEDKDLVISVLDILHGDVLRRHSDYHDELELKTFLREDKREGVRVRLILAEQQGPGLSSGVMEAMGESLKLDPRFFQWNVFGNQHLLSPSERHRAPFTSIGFTVPNGRTQAVTDTEFFRVSIYVQPDAEGDGWTGILLFNSHTKINMSVHTLATPPTFSPTRDEGIPTPTAHEPKSFRELYLSTFDFIDVKEAAVSPFYCIHPLLRLNSYCWNKVIKNVSDEDRRLNGISEGQSVYHVAEIKKGLAVVERGGSLDWGLRFPHPPLTEDTKARLEEDFKHLLDQSEFVWEQRRKMAAVRQRQADARTTALTNSFTYFFVPISLVSSIYGMNVSQISGSNSNPNIWQFFVATTVVNFLILAVLAIAYWAHILQRRSRKAGLKEILCFAIGKHPEFVK</sequence>
<dbReference type="GO" id="GO:0016020">
    <property type="term" value="C:membrane"/>
    <property type="evidence" value="ECO:0007669"/>
    <property type="project" value="UniProtKB-SubCell"/>
</dbReference>
<protein>
    <recommendedName>
        <fullName evidence="8">Mg2 transporter protein, CorA-like/Zinc transport protein ZntB</fullName>
    </recommendedName>
</protein>
<organism evidence="6 7">
    <name type="scientific">Lasallia pustulata</name>
    <dbReference type="NCBI Taxonomy" id="136370"/>
    <lineage>
        <taxon>Eukaryota</taxon>
        <taxon>Fungi</taxon>
        <taxon>Dikarya</taxon>
        <taxon>Ascomycota</taxon>
        <taxon>Pezizomycotina</taxon>
        <taxon>Lecanoromycetes</taxon>
        <taxon>OSLEUM clade</taxon>
        <taxon>Umbilicariomycetidae</taxon>
        <taxon>Umbilicariales</taxon>
        <taxon>Umbilicariaceae</taxon>
        <taxon>Lasallia</taxon>
    </lineage>
</organism>
<evidence type="ECO:0000313" key="7">
    <source>
        <dbReference type="Proteomes" id="UP000324767"/>
    </source>
</evidence>
<comment type="subcellular location">
    <subcellularLocation>
        <location evidence="1">Membrane</location>
        <topology evidence="1">Multi-pass membrane protein</topology>
    </subcellularLocation>
</comment>
<dbReference type="Gene3D" id="1.20.58.340">
    <property type="entry name" value="Magnesium transport protein CorA, transmembrane region"/>
    <property type="match status" value="1"/>
</dbReference>
<dbReference type="AlphaFoldDB" id="A0A5M8PL48"/>
<dbReference type="OrthoDB" id="5286874at2759"/>
<evidence type="ECO:0008006" key="8">
    <source>
        <dbReference type="Google" id="ProtNLM"/>
    </source>
</evidence>